<accession>A0AAV5RAI3</accession>
<dbReference type="Proteomes" id="UP001378960">
    <property type="component" value="Unassembled WGS sequence"/>
</dbReference>
<sequence length="350" mass="41825">MDPFTNSLNSQLQMLDINENQTIINNNTIITQLPPPPTNDDLPNDLNLLKDILLMRVKYTRPKQGGYWEFNNVPNDINYLKDCIKYIDNNCTRIEENEISIGYKEFLEPLEMTSEELDYEFNIKFYEYLPFESIRDEIIKLIENSKYDYLTNLIKFDRKINENVENSWIIFQGNNYLNIKDYTLFYDRMDQNLKEWILDYCDINDEIYYKCQSNELTTFKTLEIIINLQNKSNMIKLLIDKIIEIKGSEEFIDLKKGFLTYLTYIEHLQISVEKCLPKCKNPYRTTFLLILLFKGLNKFTLLSEKFQSKLENFLNLYPDFTLGELSTFLERNNFPQLNSNNKNEMLMIMN</sequence>
<proteinExistence type="predicted"/>
<protein>
    <submittedName>
        <fullName evidence="1">Uncharacterized protein</fullName>
    </submittedName>
</protein>
<reference evidence="1 2" key="1">
    <citation type="journal article" date="2023" name="Elife">
        <title>Identification of key yeast species and microbe-microbe interactions impacting larval growth of Drosophila in the wild.</title>
        <authorList>
            <person name="Mure A."/>
            <person name="Sugiura Y."/>
            <person name="Maeda R."/>
            <person name="Honda K."/>
            <person name="Sakurai N."/>
            <person name="Takahashi Y."/>
            <person name="Watada M."/>
            <person name="Katoh T."/>
            <person name="Gotoh A."/>
            <person name="Gotoh Y."/>
            <person name="Taniguchi I."/>
            <person name="Nakamura K."/>
            <person name="Hayashi T."/>
            <person name="Katayama T."/>
            <person name="Uemura T."/>
            <person name="Hattori Y."/>
        </authorList>
    </citation>
    <scope>NUCLEOTIDE SEQUENCE [LARGE SCALE GENOMIC DNA]</scope>
    <source>
        <strain evidence="1 2">PK-24</strain>
    </source>
</reference>
<evidence type="ECO:0000313" key="1">
    <source>
        <dbReference type="EMBL" id="GMM48233.1"/>
    </source>
</evidence>
<keyword evidence="2" id="KW-1185">Reference proteome</keyword>
<dbReference type="EMBL" id="BTGB01000009">
    <property type="protein sequence ID" value="GMM48233.1"/>
    <property type="molecule type" value="Genomic_DNA"/>
</dbReference>
<comment type="caution">
    <text evidence="1">The sequence shown here is derived from an EMBL/GenBank/DDBJ whole genome shotgun (WGS) entry which is preliminary data.</text>
</comment>
<organism evidence="1 2">
    <name type="scientific">Pichia kluyveri</name>
    <name type="common">Yeast</name>
    <dbReference type="NCBI Taxonomy" id="36015"/>
    <lineage>
        <taxon>Eukaryota</taxon>
        <taxon>Fungi</taxon>
        <taxon>Dikarya</taxon>
        <taxon>Ascomycota</taxon>
        <taxon>Saccharomycotina</taxon>
        <taxon>Pichiomycetes</taxon>
        <taxon>Pichiales</taxon>
        <taxon>Pichiaceae</taxon>
        <taxon>Pichia</taxon>
    </lineage>
</organism>
<dbReference type="AlphaFoldDB" id="A0AAV5RAI3"/>
<evidence type="ECO:0000313" key="2">
    <source>
        <dbReference type="Proteomes" id="UP001378960"/>
    </source>
</evidence>
<name>A0AAV5RAI3_PICKL</name>
<gene>
    <name evidence="1" type="ORF">DAPK24_048310</name>
</gene>